<comment type="caution">
    <text evidence="8">The sequence shown here is derived from an EMBL/GenBank/DDBJ whole genome shotgun (WGS) entry which is preliminary data.</text>
</comment>
<proteinExistence type="predicted"/>
<evidence type="ECO:0000256" key="6">
    <source>
        <dbReference type="SAM" id="Phobius"/>
    </source>
</evidence>
<dbReference type="InterPro" id="IPR044770">
    <property type="entry name" value="MFS_spinster-like"/>
</dbReference>
<evidence type="ECO:0000256" key="2">
    <source>
        <dbReference type="ARBA" id="ARBA00022448"/>
    </source>
</evidence>
<keyword evidence="2" id="KW-0813">Transport</keyword>
<dbReference type="InterPro" id="IPR020846">
    <property type="entry name" value="MFS_dom"/>
</dbReference>
<dbReference type="AlphaFoldDB" id="A0A7X1NHY1"/>
<dbReference type="GO" id="GO:0016020">
    <property type="term" value="C:membrane"/>
    <property type="evidence" value="ECO:0007669"/>
    <property type="project" value="UniProtKB-SubCell"/>
</dbReference>
<dbReference type="Proteomes" id="UP000484381">
    <property type="component" value="Unassembled WGS sequence"/>
</dbReference>
<dbReference type="SUPFAM" id="SSF103473">
    <property type="entry name" value="MFS general substrate transporter"/>
    <property type="match status" value="1"/>
</dbReference>
<feature type="transmembrane region" description="Helical" evidence="6">
    <location>
        <begin position="431"/>
        <end position="450"/>
    </location>
</feature>
<dbReference type="Gene3D" id="1.20.1250.20">
    <property type="entry name" value="MFS general substrate transporter like domains"/>
    <property type="match status" value="1"/>
</dbReference>
<evidence type="ECO:0000259" key="7">
    <source>
        <dbReference type="PROSITE" id="PS50850"/>
    </source>
</evidence>
<dbReference type="PROSITE" id="PS50850">
    <property type="entry name" value="MFS"/>
    <property type="match status" value="1"/>
</dbReference>
<keyword evidence="5 6" id="KW-0472">Membrane</keyword>
<organism evidence="8 9">
    <name type="scientific">Paraburkholderia franconis</name>
    <dbReference type="NCBI Taxonomy" id="2654983"/>
    <lineage>
        <taxon>Bacteria</taxon>
        <taxon>Pseudomonadati</taxon>
        <taxon>Pseudomonadota</taxon>
        <taxon>Betaproteobacteria</taxon>
        <taxon>Burkholderiales</taxon>
        <taxon>Burkholderiaceae</taxon>
        <taxon>Paraburkholderia</taxon>
    </lineage>
</organism>
<evidence type="ECO:0000256" key="5">
    <source>
        <dbReference type="ARBA" id="ARBA00023136"/>
    </source>
</evidence>
<evidence type="ECO:0000313" key="9">
    <source>
        <dbReference type="Proteomes" id="UP000484381"/>
    </source>
</evidence>
<feature type="transmembrane region" description="Helical" evidence="6">
    <location>
        <begin position="57"/>
        <end position="76"/>
    </location>
</feature>
<protein>
    <submittedName>
        <fullName evidence="8">MFS transporter</fullName>
    </submittedName>
</protein>
<sequence>MSELVGGTRSLAGARSRWYERWLLLLLVLVYASSFVDRIIVAVVGPALKVQMGLSDLQVGLLSGFAFSVFYATLGIPIARLAERYSRVVMIAISIAAWSVMTLLSGTATSFGWLMAYRLGVGIGEAGSTPTSHSLISDQFPAHRRATALGIYALGPPIGVVLGALGGGLIAQHYGWRAAFYVVGIPGLVLGALAYLTIREPQRGQADGLSATASEAVPSLGEVLKVFFREKVFWQMSAGVMTAAVALYGTLMFLPIYLGRVYGMSMEHAGLGFAFVNGGGAIVGGLIGGYGSDWASRRDRRWYAWIPALGSLFAIPLTAVSFLTSTWYIGIPLLLLTTIALNVWNGPTFSIVHGLVEPRMRATASALVFLLMNLVGQGLGPAMVGFLSDRLAKYGFTGGDYHAMCVLPHGAAPAASILMSCHQAAAQGLRYALLVPIVMVAASAVCFFQASRNIKR</sequence>
<feature type="transmembrane region" description="Helical" evidence="6">
    <location>
        <begin position="232"/>
        <end position="258"/>
    </location>
</feature>
<feature type="transmembrane region" description="Helical" evidence="6">
    <location>
        <begin position="21"/>
        <end position="45"/>
    </location>
</feature>
<feature type="domain" description="Major facilitator superfamily (MFS) profile" evidence="7">
    <location>
        <begin position="23"/>
        <end position="453"/>
    </location>
</feature>
<dbReference type="PANTHER" id="PTHR23505:SF79">
    <property type="entry name" value="PROTEIN SPINSTER"/>
    <property type="match status" value="1"/>
</dbReference>
<dbReference type="Pfam" id="PF07690">
    <property type="entry name" value="MFS_1"/>
    <property type="match status" value="1"/>
</dbReference>
<keyword evidence="4 6" id="KW-1133">Transmembrane helix</keyword>
<keyword evidence="3 6" id="KW-0812">Transmembrane</keyword>
<dbReference type="GO" id="GO:0022857">
    <property type="term" value="F:transmembrane transporter activity"/>
    <property type="evidence" value="ECO:0007669"/>
    <property type="project" value="InterPro"/>
</dbReference>
<evidence type="ECO:0000256" key="4">
    <source>
        <dbReference type="ARBA" id="ARBA00022989"/>
    </source>
</evidence>
<gene>
    <name evidence="8" type="ORF">GCT13_37295</name>
</gene>
<dbReference type="PANTHER" id="PTHR23505">
    <property type="entry name" value="SPINSTER"/>
    <property type="match status" value="1"/>
</dbReference>
<comment type="subcellular location">
    <subcellularLocation>
        <location evidence="1">Membrane</location>
        <topology evidence="1">Multi-pass membrane protein</topology>
    </subcellularLocation>
</comment>
<dbReference type="RefSeq" id="WP_152766982.1">
    <property type="nucleotide sequence ID" value="NZ_WHNP01000063.1"/>
</dbReference>
<evidence type="ECO:0000313" key="8">
    <source>
        <dbReference type="EMBL" id="MPW22337.1"/>
    </source>
</evidence>
<dbReference type="EMBL" id="WHNP01000063">
    <property type="protein sequence ID" value="MPW22337.1"/>
    <property type="molecule type" value="Genomic_DNA"/>
</dbReference>
<name>A0A7X1NHY1_9BURK</name>
<feature type="transmembrane region" description="Helical" evidence="6">
    <location>
        <begin position="364"/>
        <end position="387"/>
    </location>
</feature>
<accession>A0A7X1NHY1</accession>
<feature type="transmembrane region" description="Helical" evidence="6">
    <location>
        <begin position="88"/>
        <end position="114"/>
    </location>
</feature>
<keyword evidence="9" id="KW-1185">Reference proteome</keyword>
<feature type="transmembrane region" description="Helical" evidence="6">
    <location>
        <begin position="149"/>
        <end position="171"/>
    </location>
</feature>
<dbReference type="InterPro" id="IPR036259">
    <property type="entry name" value="MFS_trans_sf"/>
</dbReference>
<evidence type="ECO:0000256" key="1">
    <source>
        <dbReference type="ARBA" id="ARBA00004141"/>
    </source>
</evidence>
<evidence type="ECO:0000256" key="3">
    <source>
        <dbReference type="ARBA" id="ARBA00022692"/>
    </source>
</evidence>
<feature type="transmembrane region" description="Helical" evidence="6">
    <location>
        <begin position="178"/>
        <end position="198"/>
    </location>
</feature>
<feature type="transmembrane region" description="Helical" evidence="6">
    <location>
        <begin position="270"/>
        <end position="290"/>
    </location>
</feature>
<reference evidence="8 9" key="1">
    <citation type="submission" date="2019-10" db="EMBL/GenBank/DDBJ databases">
        <title>Paraburkholderia sp. isolated from nodules of Mimosa pudica from Brazilian Atlantic Forest soils.</title>
        <authorList>
            <person name="Paulitsch F."/>
            <person name="Hungria M."/>
            <person name="Dall'Agnol R."/>
        </authorList>
    </citation>
    <scope>NUCLEOTIDE SEQUENCE [LARGE SCALE GENOMIC DNA]</scope>
    <source>
        <strain evidence="8 9">CNPSo 3157</strain>
    </source>
</reference>
<dbReference type="InterPro" id="IPR011701">
    <property type="entry name" value="MFS"/>
</dbReference>
<dbReference type="CDD" id="cd17328">
    <property type="entry name" value="MFS_spinster_like"/>
    <property type="match status" value="1"/>
</dbReference>
<feature type="transmembrane region" description="Helical" evidence="6">
    <location>
        <begin position="302"/>
        <end position="320"/>
    </location>
</feature>